<dbReference type="Proteomes" id="UP001314229">
    <property type="component" value="Unassembled WGS sequence"/>
</dbReference>
<dbReference type="AlphaFoldDB" id="A0AAV1PUA7"/>
<evidence type="ECO:0000313" key="2">
    <source>
        <dbReference type="EMBL" id="CAK6974449.1"/>
    </source>
</evidence>
<feature type="region of interest" description="Disordered" evidence="1">
    <location>
        <begin position="1"/>
        <end position="148"/>
    </location>
</feature>
<accession>A0AAV1PUA7</accession>
<feature type="compositionally biased region" description="Acidic residues" evidence="1">
    <location>
        <begin position="34"/>
        <end position="52"/>
    </location>
</feature>
<evidence type="ECO:0000313" key="3">
    <source>
        <dbReference type="Proteomes" id="UP001314229"/>
    </source>
</evidence>
<proteinExistence type="predicted"/>
<sequence length="148" mass="16615">MSKEEIDGEDQSRSGGGDEDLTAGREGAGAERMQEEEEQDVEEQDEDGETVMDTDGRREGNGDRQRRVERERRRSQRDGEKSGVRMEEKGGLGMCGGVGVGQSGMEWEVSDVTVSEDDSMEKVGEVRKRPKTQRHRKRLEKVKKKAAK</sequence>
<feature type="compositionally biased region" description="Gly residues" evidence="1">
    <location>
        <begin position="91"/>
        <end position="102"/>
    </location>
</feature>
<feature type="compositionally biased region" description="Basic and acidic residues" evidence="1">
    <location>
        <begin position="54"/>
        <end position="90"/>
    </location>
</feature>
<keyword evidence="3" id="KW-1185">Reference proteome</keyword>
<gene>
    <name evidence="2" type="ORF">FSCOSCO3_A006308</name>
</gene>
<organism evidence="2 3">
    <name type="scientific">Scomber scombrus</name>
    <name type="common">Atlantic mackerel</name>
    <name type="synonym">Scomber vernalis</name>
    <dbReference type="NCBI Taxonomy" id="13677"/>
    <lineage>
        <taxon>Eukaryota</taxon>
        <taxon>Metazoa</taxon>
        <taxon>Chordata</taxon>
        <taxon>Craniata</taxon>
        <taxon>Vertebrata</taxon>
        <taxon>Euteleostomi</taxon>
        <taxon>Actinopterygii</taxon>
        <taxon>Neopterygii</taxon>
        <taxon>Teleostei</taxon>
        <taxon>Neoteleostei</taxon>
        <taxon>Acanthomorphata</taxon>
        <taxon>Pelagiaria</taxon>
        <taxon>Scombriformes</taxon>
        <taxon>Scombridae</taxon>
        <taxon>Scomber</taxon>
    </lineage>
</organism>
<protein>
    <submittedName>
        <fullName evidence="2">Uncharacterized protein</fullName>
    </submittedName>
</protein>
<comment type="caution">
    <text evidence="2">The sequence shown here is derived from an EMBL/GenBank/DDBJ whole genome shotgun (WGS) entry which is preliminary data.</text>
</comment>
<feature type="compositionally biased region" description="Basic residues" evidence="1">
    <location>
        <begin position="128"/>
        <end position="148"/>
    </location>
</feature>
<name>A0AAV1PUA7_SCOSC</name>
<evidence type="ECO:0000256" key="1">
    <source>
        <dbReference type="SAM" id="MobiDB-lite"/>
    </source>
</evidence>
<dbReference type="EMBL" id="CAWUFR010000258">
    <property type="protein sequence ID" value="CAK6974449.1"/>
    <property type="molecule type" value="Genomic_DNA"/>
</dbReference>
<reference evidence="2 3" key="1">
    <citation type="submission" date="2024-01" db="EMBL/GenBank/DDBJ databases">
        <authorList>
            <person name="Alioto T."/>
            <person name="Alioto T."/>
            <person name="Gomez Garrido J."/>
        </authorList>
    </citation>
    <scope>NUCLEOTIDE SEQUENCE [LARGE SCALE GENOMIC DNA]</scope>
</reference>